<accession>A0A2P6PS93</accession>
<feature type="compositionally biased region" description="Polar residues" evidence="1">
    <location>
        <begin position="146"/>
        <end position="180"/>
    </location>
</feature>
<evidence type="ECO:0000313" key="2">
    <source>
        <dbReference type="EMBL" id="PRQ24803.1"/>
    </source>
</evidence>
<organism evidence="2 3">
    <name type="scientific">Rosa chinensis</name>
    <name type="common">China rose</name>
    <dbReference type="NCBI Taxonomy" id="74649"/>
    <lineage>
        <taxon>Eukaryota</taxon>
        <taxon>Viridiplantae</taxon>
        <taxon>Streptophyta</taxon>
        <taxon>Embryophyta</taxon>
        <taxon>Tracheophyta</taxon>
        <taxon>Spermatophyta</taxon>
        <taxon>Magnoliopsida</taxon>
        <taxon>eudicotyledons</taxon>
        <taxon>Gunneridae</taxon>
        <taxon>Pentapetalae</taxon>
        <taxon>rosids</taxon>
        <taxon>fabids</taxon>
        <taxon>Rosales</taxon>
        <taxon>Rosaceae</taxon>
        <taxon>Rosoideae</taxon>
        <taxon>Rosoideae incertae sedis</taxon>
        <taxon>Rosa</taxon>
    </lineage>
</organism>
<feature type="region of interest" description="Disordered" evidence="1">
    <location>
        <begin position="199"/>
        <end position="226"/>
    </location>
</feature>
<feature type="region of interest" description="Disordered" evidence="1">
    <location>
        <begin position="69"/>
        <end position="180"/>
    </location>
</feature>
<proteinExistence type="predicted"/>
<sequence length="226" mass="25206">MEAYEPAINPIPRVAEWEVINKPIMPPRYTRGPGRPKMSRNKEPGEMPPAAGTTKLPKIYYSKISCGKCHKQGHNTRTCDRRNQQGSTSQASSTMQQGDANEKGSQNVQQDGDANDEHRMQNAQQCGNSNGHSSQNVHDEEHHEIPSQQSLAKAPFISSQPLPSPLNFSQEIPPVQRSSQPIGSFLASFSMMYTDPVTRRPKKQVAFRNPKNSMSTENASKPIWRP</sequence>
<feature type="compositionally biased region" description="Polar residues" evidence="1">
    <location>
        <begin position="84"/>
        <end position="112"/>
    </location>
</feature>
<evidence type="ECO:0000313" key="3">
    <source>
        <dbReference type="Proteomes" id="UP000238479"/>
    </source>
</evidence>
<feature type="compositionally biased region" description="Polar residues" evidence="1">
    <location>
        <begin position="210"/>
        <end position="219"/>
    </location>
</feature>
<comment type="caution">
    <text evidence="2">The sequence shown here is derived from an EMBL/GenBank/DDBJ whole genome shotgun (WGS) entry which is preliminary data.</text>
</comment>
<name>A0A2P6PS93_ROSCH</name>
<feature type="compositionally biased region" description="Polar residues" evidence="1">
    <location>
        <begin position="121"/>
        <end position="136"/>
    </location>
</feature>
<evidence type="ECO:0008006" key="4">
    <source>
        <dbReference type="Google" id="ProtNLM"/>
    </source>
</evidence>
<keyword evidence="3" id="KW-1185">Reference proteome</keyword>
<evidence type="ECO:0000256" key="1">
    <source>
        <dbReference type="SAM" id="MobiDB-lite"/>
    </source>
</evidence>
<reference evidence="2 3" key="1">
    <citation type="journal article" date="2018" name="Nat. Genet.">
        <title>The Rosa genome provides new insights in the design of modern roses.</title>
        <authorList>
            <person name="Bendahmane M."/>
        </authorList>
    </citation>
    <scope>NUCLEOTIDE SEQUENCE [LARGE SCALE GENOMIC DNA]</scope>
    <source>
        <strain evidence="3">cv. Old Blush</strain>
    </source>
</reference>
<feature type="region of interest" description="Disordered" evidence="1">
    <location>
        <begin position="24"/>
        <end position="55"/>
    </location>
</feature>
<dbReference type="Gramene" id="PRQ24803">
    <property type="protein sequence ID" value="PRQ24803"/>
    <property type="gene ID" value="RchiOBHm_Chr6g0276481"/>
</dbReference>
<dbReference type="AlphaFoldDB" id="A0A2P6PS93"/>
<protein>
    <recommendedName>
        <fullName evidence="4">Transcription factor interactor and regulator CCHC(Zn) family</fullName>
    </recommendedName>
</protein>
<dbReference type="Proteomes" id="UP000238479">
    <property type="component" value="Chromosome 6"/>
</dbReference>
<dbReference type="EMBL" id="PDCK01000044">
    <property type="protein sequence ID" value="PRQ24803.1"/>
    <property type="molecule type" value="Genomic_DNA"/>
</dbReference>
<gene>
    <name evidence="2" type="ORF">RchiOBHm_Chr6g0276481</name>
</gene>